<dbReference type="EMBL" id="CP002623">
    <property type="protein sequence ID" value="AEI94373.1"/>
    <property type="molecule type" value="Genomic_DNA"/>
</dbReference>
<dbReference type="Proteomes" id="UP000001353">
    <property type="component" value="Chromosome"/>
</dbReference>
<evidence type="ECO:0000256" key="3">
    <source>
        <dbReference type="ARBA" id="ARBA00023002"/>
    </source>
</evidence>
<evidence type="ECO:0000313" key="4">
    <source>
        <dbReference type="EMBL" id="AEI94373.1"/>
    </source>
</evidence>
<accession>F7ZBY7</accession>
<dbReference type="PANTHER" id="PTHR36925:SF1">
    <property type="entry name" value="COBALT-PRECORRIN-6A REDUCTASE"/>
    <property type="match status" value="1"/>
</dbReference>
<organism evidence="4 5">
    <name type="scientific">Roseobacter litoralis (strain ATCC 49566 / DSM 6996 / JCM 21268 / NBRC 15278 / OCh 149)</name>
    <dbReference type="NCBI Taxonomy" id="391595"/>
    <lineage>
        <taxon>Bacteria</taxon>
        <taxon>Pseudomonadati</taxon>
        <taxon>Pseudomonadota</taxon>
        <taxon>Alphaproteobacteria</taxon>
        <taxon>Rhodobacterales</taxon>
        <taxon>Roseobacteraceae</taxon>
        <taxon>Roseobacter</taxon>
    </lineage>
</organism>
<dbReference type="eggNOG" id="COG2099">
    <property type="taxonomic scope" value="Bacteria"/>
</dbReference>
<dbReference type="AlphaFoldDB" id="F7ZBY7"/>
<evidence type="ECO:0000256" key="2">
    <source>
        <dbReference type="ARBA" id="ARBA00022573"/>
    </source>
</evidence>
<gene>
    <name evidence="4" type="ordered locus">RLO149_c024040</name>
</gene>
<dbReference type="KEGG" id="rli:RLO149_c024040"/>
<dbReference type="STRING" id="391595.RLO149_c024040"/>
<dbReference type="OrthoDB" id="5183775at2"/>
<dbReference type="Pfam" id="PF02571">
    <property type="entry name" value="CbiJ"/>
    <property type="match status" value="1"/>
</dbReference>
<reference evidence="4 5" key="1">
    <citation type="journal article" date="2011" name="BMC Genomics">
        <title>Comparative genome analysis and genome-guided physiological analysis of Roseobacter litoralis.</title>
        <authorList>
            <person name="Kalhoefer D."/>
            <person name="Thole S."/>
            <person name="Voget S."/>
            <person name="Lehmann R."/>
            <person name="Liesegang H."/>
            <person name="Wollher A."/>
            <person name="Daniel R."/>
            <person name="Simon M."/>
            <person name="Brinkhoff T."/>
        </authorList>
    </citation>
    <scope>NUCLEOTIDE SEQUENCE [LARGE SCALE GENOMIC DNA]</scope>
    <source>
        <strain evidence="5">ATCC 49566 / DSM 6996 / JCM 21268 / NBRC 15278 / OCh 149</strain>
    </source>
</reference>
<evidence type="ECO:0000256" key="1">
    <source>
        <dbReference type="ARBA" id="ARBA00004953"/>
    </source>
</evidence>
<dbReference type="PROSITE" id="PS51014">
    <property type="entry name" value="COBK_CBIJ"/>
    <property type="match status" value="1"/>
</dbReference>
<comment type="pathway">
    <text evidence="1">Cofactor biosynthesis; adenosylcobalamin biosynthesis.</text>
</comment>
<evidence type="ECO:0000313" key="5">
    <source>
        <dbReference type="Proteomes" id="UP000001353"/>
    </source>
</evidence>
<dbReference type="UniPathway" id="UPA00148"/>
<dbReference type="InterPro" id="IPR003723">
    <property type="entry name" value="Precorrin-6x_reduct"/>
</dbReference>
<protein>
    <submittedName>
        <fullName evidence="4">Precorrin-6A reductase-like protein</fullName>
    </submittedName>
</protein>
<keyword evidence="5" id="KW-1185">Reference proteome</keyword>
<dbReference type="GO" id="GO:0016994">
    <property type="term" value="F:precorrin-6A reductase activity"/>
    <property type="evidence" value="ECO:0007669"/>
    <property type="project" value="InterPro"/>
</dbReference>
<proteinExistence type="predicted"/>
<dbReference type="HOGENOM" id="CLU_068627_1_0_5"/>
<keyword evidence="3" id="KW-0560">Oxidoreductase</keyword>
<name>F7ZBY7_ROSLO</name>
<dbReference type="RefSeq" id="WP_013962296.1">
    <property type="nucleotide sequence ID" value="NC_015730.1"/>
</dbReference>
<keyword evidence="2" id="KW-0169">Cobalamin biosynthesis</keyword>
<sequence length="248" mass="27443">MRHESTTLVMAGAREAHAVVNGLLARGRRVVASLPEEERIFDALRVPTRLGRFQSADALWGWMQDQRVGTVIDASHAFDDDISSMASEVCVTQGIRYLRLLRPPWQATLRDRWISFPSVEAAAPSVPPTARVFSNTGWLSLPAYETFSGHRLYMRQTHSVSAPPPFAFVTFVPGTPPFSQFQEENQFAELHITHLICRNVGGAASMSKLLAARARSLPVLMIERPVCPAHVAQVETVVEALAWEADQG</sequence>
<dbReference type="PANTHER" id="PTHR36925">
    <property type="entry name" value="COBALT-PRECORRIN-6A REDUCTASE"/>
    <property type="match status" value="1"/>
</dbReference>
<dbReference type="GO" id="GO:0009236">
    <property type="term" value="P:cobalamin biosynthetic process"/>
    <property type="evidence" value="ECO:0007669"/>
    <property type="project" value="UniProtKB-UniPathway"/>
</dbReference>